<sequence>MSEVKDTVDFYWDVVCPWCWITSRWMEDVASQRSIEVNWKFFSLKKINEGRDLPERFKISHAQGLRALRVAAAVRETYGNEGVRKLYAALGACKHHDEADVGETGTLKAALQSCGFPTDLAAAADDETKWDAVIDADMDAAKTKAGTDVGVPLIVLDGGEGPGFFGPVLSPAPTGEEAVTMWDAMVAAGRVTGFFEFKRSRDVGPIFGERPQV</sequence>
<accession>W4MF08</accession>
<dbReference type="InterPro" id="IPR053977">
    <property type="entry name" value="Rv2466c-like"/>
</dbReference>
<dbReference type="PANTHER" id="PTHR42943:SF4">
    <property type="entry name" value="C2H2-TYPE DOMAIN-CONTAINING PROTEIN"/>
    <property type="match status" value="1"/>
</dbReference>
<dbReference type="InterPro" id="IPR051924">
    <property type="entry name" value="GST_Kappa/NadH"/>
</dbReference>
<dbReference type="Proteomes" id="UP000019140">
    <property type="component" value="Unassembled WGS sequence"/>
</dbReference>
<dbReference type="PANTHER" id="PTHR42943">
    <property type="entry name" value="GLUTATHIONE S-TRANSFERASE KAPPA"/>
    <property type="match status" value="1"/>
</dbReference>
<dbReference type="Pfam" id="PF22234">
    <property type="entry name" value="Rv2466c-like"/>
    <property type="match status" value="1"/>
</dbReference>
<dbReference type="SUPFAM" id="SSF52833">
    <property type="entry name" value="Thioredoxin-like"/>
    <property type="match status" value="1"/>
</dbReference>
<dbReference type="InterPro" id="IPR036249">
    <property type="entry name" value="Thioredoxin-like_sf"/>
</dbReference>
<reference evidence="1 2" key="1">
    <citation type="journal article" date="2014" name="Nature">
        <title>An environmental bacterial taxon with a large and distinct metabolic repertoire.</title>
        <authorList>
            <person name="Wilson M.C."/>
            <person name="Mori T."/>
            <person name="Ruckert C."/>
            <person name="Uria A.R."/>
            <person name="Helf M.J."/>
            <person name="Takada K."/>
            <person name="Gernert C."/>
            <person name="Steffens U.A."/>
            <person name="Heycke N."/>
            <person name="Schmitt S."/>
            <person name="Rinke C."/>
            <person name="Helfrich E.J."/>
            <person name="Brachmann A.O."/>
            <person name="Gurgui C."/>
            <person name="Wakimoto T."/>
            <person name="Kracht M."/>
            <person name="Crusemann M."/>
            <person name="Hentschel U."/>
            <person name="Abe I."/>
            <person name="Matsunaga S."/>
            <person name="Kalinowski J."/>
            <person name="Takeyama H."/>
            <person name="Piel J."/>
        </authorList>
    </citation>
    <scope>NUCLEOTIDE SEQUENCE [LARGE SCALE GENOMIC DNA]</scope>
    <source>
        <strain evidence="2">TSY2</strain>
    </source>
</reference>
<evidence type="ECO:0000313" key="1">
    <source>
        <dbReference type="EMBL" id="ETX08760.1"/>
    </source>
</evidence>
<name>W4MF08_9BACT</name>
<comment type="caution">
    <text evidence="1">The sequence shown here is derived from an EMBL/GenBank/DDBJ whole genome shotgun (WGS) entry which is preliminary data.</text>
</comment>
<dbReference type="AlphaFoldDB" id="W4MF08"/>
<evidence type="ECO:0000313" key="2">
    <source>
        <dbReference type="Proteomes" id="UP000019140"/>
    </source>
</evidence>
<dbReference type="EMBL" id="AZHX01000139">
    <property type="protein sequence ID" value="ETX08760.1"/>
    <property type="molecule type" value="Genomic_DNA"/>
</dbReference>
<dbReference type="GO" id="GO:0006749">
    <property type="term" value="P:glutathione metabolic process"/>
    <property type="evidence" value="ECO:0007669"/>
    <property type="project" value="TreeGrafter"/>
</dbReference>
<dbReference type="GO" id="GO:0004602">
    <property type="term" value="F:glutathione peroxidase activity"/>
    <property type="evidence" value="ECO:0007669"/>
    <property type="project" value="TreeGrafter"/>
</dbReference>
<organism evidence="1 2">
    <name type="scientific">Candidatus Entotheonella gemina</name>
    <dbReference type="NCBI Taxonomy" id="1429439"/>
    <lineage>
        <taxon>Bacteria</taxon>
        <taxon>Pseudomonadati</taxon>
        <taxon>Nitrospinota/Tectimicrobiota group</taxon>
        <taxon>Candidatus Tectimicrobiota</taxon>
        <taxon>Candidatus Entotheonellia</taxon>
        <taxon>Candidatus Entotheonellales</taxon>
        <taxon>Candidatus Entotheonellaceae</taxon>
        <taxon>Candidatus Entotheonella</taxon>
    </lineage>
</organism>
<dbReference type="Gene3D" id="3.40.30.10">
    <property type="entry name" value="Glutaredoxin"/>
    <property type="match status" value="1"/>
</dbReference>
<protein>
    <submittedName>
        <fullName evidence="1">Uncharacterized protein</fullName>
    </submittedName>
</protein>
<gene>
    <name evidence="1" type="ORF">ETSY2_03475</name>
</gene>
<keyword evidence="2" id="KW-1185">Reference proteome</keyword>
<dbReference type="HOGENOM" id="CLU_087602_1_0_7"/>
<proteinExistence type="predicted"/>
<dbReference type="GO" id="GO:0004364">
    <property type="term" value="F:glutathione transferase activity"/>
    <property type="evidence" value="ECO:0007669"/>
    <property type="project" value="TreeGrafter"/>
</dbReference>